<reference evidence="1 2" key="1">
    <citation type="submission" date="2020-11" db="EMBL/GenBank/DDBJ databases">
        <title>Hymenobacter sp.</title>
        <authorList>
            <person name="Kim M.K."/>
        </authorList>
    </citation>
    <scope>NUCLEOTIDE SEQUENCE [LARGE SCALE GENOMIC DNA]</scope>
    <source>
        <strain evidence="1 2">BT594</strain>
    </source>
</reference>
<name>A0ABS0KYX7_9BACT</name>
<dbReference type="EMBL" id="JADWYK010000001">
    <property type="protein sequence ID" value="MBG8552568.1"/>
    <property type="molecule type" value="Genomic_DNA"/>
</dbReference>
<organism evidence="1 2">
    <name type="scientific">Hymenobacter guriensis</name>
    <dbReference type="NCBI Taxonomy" id="2793065"/>
    <lineage>
        <taxon>Bacteria</taxon>
        <taxon>Pseudomonadati</taxon>
        <taxon>Bacteroidota</taxon>
        <taxon>Cytophagia</taxon>
        <taxon>Cytophagales</taxon>
        <taxon>Hymenobacteraceae</taxon>
        <taxon>Hymenobacter</taxon>
    </lineage>
</organism>
<dbReference type="Proteomes" id="UP000601099">
    <property type="component" value="Unassembled WGS sequence"/>
</dbReference>
<proteinExistence type="predicted"/>
<accession>A0ABS0KYX7</accession>
<comment type="caution">
    <text evidence="1">The sequence shown here is derived from an EMBL/GenBank/DDBJ whole genome shotgun (WGS) entry which is preliminary data.</text>
</comment>
<evidence type="ECO:0008006" key="3">
    <source>
        <dbReference type="Google" id="ProtNLM"/>
    </source>
</evidence>
<protein>
    <recommendedName>
        <fullName evidence="3">DUF4304 domain-containing protein</fullName>
    </recommendedName>
</protein>
<evidence type="ECO:0000313" key="2">
    <source>
        <dbReference type="Proteomes" id="UP000601099"/>
    </source>
</evidence>
<sequence>MQSAIELIEKKCSPYFIENNIRFKQSGLNTYIISGYTTPAINNKKNDVSEVKVLNWFGDFWVYIELNFVPIPKKFPRTSVSISIFHGEATDEIKSQLFRAEWDNYPDNTVHPQPHWHFYPVEQKPKYYEDFKAFLDIVEDDSFANELADNTANKNLDLRRIHFAMDARWADSGVFIHEITNEEMIANWMSGILKCIRQQLEYIGS</sequence>
<dbReference type="RefSeq" id="WP_196953595.1">
    <property type="nucleotide sequence ID" value="NZ_JADWYK010000001.1"/>
</dbReference>
<evidence type="ECO:0000313" key="1">
    <source>
        <dbReference type="EMBL" id="MBG8552568.1"/>
    </source>
</evidence>
<gene>
    <name evidence="1" type="ORF">I5L79_03370</name>
</gene>
<keyword evidence="2" id="KW-1185">Reference proteome</keyword>